<protein>
    <recommendedName>
        <fullName evidence="1">Methyltransferase type 11 domain-containing protein</fullName>
    </recommendedName>
</protein>
<dbReference type="STRING" id="2656787.A0A370U1D7"/>
<gene>
    <name evidence="2" type="ORF">BP5553_01554</name>
</gene>
<name>A0A370U1D7_9HELO</name>
<dbReference type="InterPro" id="IPR013216">
    <property type="entry name" value="Methyltransf_11"/>
</dbReference>
<comment type="caution">
    <text evidence="2">The sequence shown here is derived from an EMBL/GenBank/DDBJ whole genome shotgun (WGS) entry which is preliminary data.</text>
</comment>
<dbReference type="GeneID" id="43594403"/>
<evidence type="ECO:0000259" key="1">
    <source>
        <dbReference type="Pfam" id="PF08241"/>
    </source>
</evidence>
<feature type="domain" description="Methyltransferase type 11" evidence="1">
    <location>
        <begin position="158"/>
        <end position="197"/>
    </location>
</feature>
<dbReference type="SUPFAM" id="SSF53335">
    <property type="entry name" value="S-adenosyl-L-methionine-dependent methyltransferases"/>
    <property type="match status" value="1"/>
</dbReference>
<dbReference type="AlphaFoldDB" id="A0A370U1D7"/>
<dbReference type="Proteomes" id="UP000254866">
    <property type="component" value="Unassembled WGS sequence"/>
</dbReference>
<dbReference type="Gene3D" id="3.40.50.150">
    <property type="entry name" value="Vaccinia Virus protein VP39"/>
    <property type="match status" value="1"/>
</dbReference>
<evidence type="ECO:0000313" key="3">
    <source>
        <dbReference type="Proteomes" id="UP000254866"/>
    </source>
</evidence>
<accession>A0A370U1D7</accession>
<organism evidence="2 3">
    <name type="scientific">Venustampulla echinocandica</name>
    <dbReference type="NCBI Taxonomy" id="2656787"/>
    <lineage>
        <taxon>Eukaryota</taxon>
        <taxon>Fungi</taxon>
        <taxon>Dikarya</taxon>
        <taxon>Ascomycota</taxon>
        <taxon>Pezizomycotina</taxon>
        <taxon>Leotiomycetes</taxon>
        <taxon>Helotiales</taxon>
        <taxon>Pleuroascaceae</taxon>
        <taxon>Venustampulla</taxon>
    </lineage>
</organism>
<dbReference type="GO" id="GO:0010420">
    <property type="term" value="F:polyprenyldihydroxybenzoate methyltransferase activity"/>
    <property type="evidence" value="ECO:0007669"/>
    <property type="project" value="TreeGrafter"/>
</dbReference>
<keyword evidence="3" id="KW-1185">Reference proteome</keyword>
<dbReference type="RefSeq" id="XP_031874231.1">
    <property type="nucleotide sequence ID" value="XM_032010177.1"/>
</dbReference>
<dbReference type="Pfam" id="PF08241">
    <property type="entry name" value="Methyltransf_11"/>
    <property type="match status" value="1"/>
</dbReference>
<dbReference type="OrthoDB" id="66144at2759"/>
<sequence length="290" mass="31367">MASSTSPHPIQSVSTAELYNRWAKVYDTDGNILQAVDDSLVPGLLSKAFALVGSSSPAGIVVTELGCGTCRNTVKLLTLPTIQTSHGYPSTTSDSEAPSPTISQIHALDLSRLMLDVGRGRCQDLFSSTIFKNQAIQRPEISHHEFDALAPELYPSVLPLQGQADLVLSTLVLEHLPVSTFFRTIQGFLKPGGVLVLTNMHAEMGRRGQAGFLDGEKNAGGIKVRGQSYVYEVQEVVDAGKKEGFVPVGDVIERAIREEDVGEGRLLGERGTKWIGTQVWFGFIMRLSAN</sequence>
<dbReference type="PANTHER" id="PTHR43464">
    <property type="entry name" value="METHYLTRANSFERASE"/>
    <property type="match status" value="1"/>
</dbReference>
<dbReference type="InterPro" id="IPR029063">
    <property type="entry name" value="SAM-dependent_MTases_sf"/>
</dbReference>
<reference evidence="2 3" key="1">
    <citation type="journal article" date="2018" name="IMA Fungus">
        <title>IMA Genome-F 9: Draft genome sequence of Annulohypoxylon stygium, Aspergillus mulundensis, Berkeleyomyces basicola (syn. Thielaviopsis basicola), Ceratocystis smalleyi, two Cercospora beticola strains, Coleophoma cylindrospora, Fusarium fracticaudum, Phialophora cf. hyalina, and Morchella septimelata.</title>
        <authorList>
            <person name="Wingfield B.D."/>
            <person name="Bills G.F."/>
            <person name="Dong Y."/>
            <person name="Huang W."/>
            <person name="Nel W.J."/>
            <person name="Swalarsk-Parry B.S."/>
            <person name="Vaghefi N."/>
            <person name="Wilken P.M."/>
            <person name="An Z."/>
            <person name="de Beer Z.W."/>
            <person name="De Vos L."/>
            <person name="Chen L."/>
            <person name="Duong T.A."/>
            <person name="Gao Y."/>
            <person name="Hammerbacher A."/>
            <person name="Kikkert J.R."/>
            <person name="Li Y."/>
            <person name="Li H."/>
            <person name="Li K."/>
            <person name="Li Q."/>
            <person name="Liu X."/>
            <person name="Ma X."/>
            <person name="Naidoo K."/>
            <person name="Pethybridge S.J."/>
            <person name="Sun J."/>
            <person name="Steenkamp E.T."/>
            <person name="van der Nest M.A."/>
            <person name="van Wyk S."/>
            <person name="Wingfield M.J."/>
            <person name="Xiong C."/>
            <person name="Yue Q."/>
            <person name="Zhang X."/>
        </authorList>
    </citation>
    <scope>NUCLEOTIDE SEQUENCE [LARGE SCALE GENOMIC DNA]</scope>
    <source>
        <strain evidence="2 3">BP 5553</strain>
    </source>
</reference>
<evidence type="ECO:0000313" key="2">
    <source>
        <dbReference type="EMBL" id="RDL41575.1"/>
    </source>
</evidence>
<dbReference type="EMBL" id="NPIC01000001">
    <property type="protein sequence ID" value="RDL41575.1"/>
    <property type="molecule type" value="Genomic_DNA"/>
</dbReference>
<proteinExistence type="predicted"/>
<dbReference type="CDD" id="cd02440">
    <property type="entry name" value="AdoMet_MTases"/>
    <property type="match status" value="1"/>
</dbReference>
<dbReference type="PANTHER" id="PTHR43464:SF52">
    <property type="entry name" value="PUTATIVE-RELATED"/>
    <property type="match status" value="1"/>
</dbReference>